<gene>
    <name evidence="1" type="ordered locus">BOV_1130</name>
</gene>
<dbReference type="EMBL" id="CP000708">
    <property type="protein sequence ID" value="ABQ60936.1"/>
    <property type="molecule type" value="Genomic_DNA"/>
</dbReference>
<dbReference type="Proteomes" id="UP000006383">
    <property type="component" value="Chromosome I"/>
</dbReference>
<organism evidence="1 2">
    <name type="scientific">Brucella ovis (strain ATCC 25840 / 63/290 / NCTC 10512)</name>
    <dbReference type="NCBI Taxonomy" id="444178"/>
    <lineage>
        <taxon>Bacteria</taxon>
        <taxon>Pseudomonadati</taxon>
        <taxon>Pseudomonadota</taxon>
        <taxon>Alphaproteobacteria</taxon>
        <taxon>Hyphomicrobiales</taxon>
        <taxon>Brucellaceae</taxon>
        <taxon>Brucella/Ochrobactrum group</taxon>
        <taxon>Brucella</taxon>
    </lineage>
</organism>
<proteinExistence type="predicted"/>
<evidence type="ECO:0000313" key="1">
    <source>
        <dbReference type="EMBL" id="ABQ60936.1"/>
    </source>
</evidence>
<dbReference type="AlphaFoldDB" id="A0A0H3APQ0"/>
<protein>
    <submittedName>
        <fullName evidence="1">Uncharacterized protein</fullName>
    </submittedName>
</protein>
<dbReference type="HOGENOM" id="CLU_2128740_0_0_5"/>
<reference evidence="2" key="1">
    <citation type="journal article" date="2009" name="PLoS ONE">
        <title>Genome degradation in Brucella ovis corresponds with narrowing of its host range and tissue tropism.</title>
        <authorList>
            <person name="Tsolis R.M."/>
            <person name="Seshadri R."/>
            <person name="Santos R.L."/>
            <person name="Sangari F.J."/>
            <person name="Lobo J.M."/>
            <person name="de Jong M.F."/>
            <person name="Ren Q."/>
            <person name="Myers G."/>
            <person name="Brinkac L.M."/>
            <person name="Nelson W.C."/>
            <person name="Deboy R.T."/>
            <person name="Angiuoli S."/>
            <person name="Khouri H."/>
            <person name="Dimitrov G."/>
            <person name="Robinson J.R."/>
            <person name="Mulligan S."/>
            <person name="Walker R.L."/>
            <person name="Elzer P.E."/>
            <person name="Hassan K.A."/>
            <person name="Paulsen I.T."/>
        </authorList>
    </citation>
    <scope>NUCLEOTIDE SEQUENCE [LARGE SCALE GENOMIC DNA]</scope>
    <source>
        <strain evidence="2">ATCC 25840 / 63/290 / NCTC 10512</strain>
    </source>
</reference>
<accession>A0A0H3APQ0</accession>
<dbReference type="KEGG" id="bov:BOV_1130"/>
<name>A0A0H3APQ0_BRUO2</name>
<sequence length="113" mass="12620">MLHLQTPILYSVEGFEMSNMKETYGPVAKSALWVEDTHRASGRGSLFSVQGLKEAAQRIADVRRGAGFHTRDLVGLLICHAARNKRMSLPRAAMRMTLPVKFNHVAVRLTTEN</sequence>
<keyword evidence="2" id="KW-1185">Reference proteome</keyword>
<evidence type="ECO:0000313" key="2">
    <source>
        <dbReference type="Proteomes" id="UP000006383"/>
    </source>
</evidence>